<gene>
    <name evidence="2" type="ORF">Pta02_74970</name>
</gene>
<dbReference type="RefSeq" id="WP_203879702.1">
    <property type="nucleotide sequence ID" value="NZ_BOOK01000069.1"/>
</dbReference>
<dbReference type="Pfam" id="PF18395">
    <property type="entry name" value="Cas3_C"/>
    <property type="match status" value="1"/>
</dbReference>
<feature type="domain" description="Cas3 C-terminal" evidence="1">
    <location>
        <begin position="15"/>
        <end position="115"/>
    </location>
</feature>
<evidence type="ECO:0000313" key="2">
    <source>
        <dbReference type="EMBL" id="GII05489.1"/>
    </source>
</evidence>
<dbReference type="InterPro" id="IPR041372">
    <property type="entry name" value="Cas3_C"/>
</dbReference>
<proteinExistence type="predicted"/>
<evidence type="ECO:0000313" key="3">
    <source>
        <dbReference type="Proteomes" id="UP000634476"/>
    </source>
</evidence>
<evidence type="ECO:0000259" key="1">
    <source>
        <dbReference type="Pfam" id="PF18395"/>
    </source>
</evidence>
<sequence length="119" mass="13003">MSETDDLPETIQMIAEVVALQSSAVGVIPVEGTTPIDLDRDASFSVEVLGQLLDSCVRLIAPADVPYGLVEAIQRQPVPLVFSGSSWLSRHRALVFHDGQCAVEGYRMRYSRLFGVLID</sequence>
<accession>A0A8J3T377</accession>
<organism evidence="2 3">
    <name type="scientific">Planobispora takensis</name>
    <dbReference type="NCBI Taxonomy" id="1367882"/>
    <lineage>
        <taxon>Bacteria</taxon>
        <taxon>Bacillati</taxon>
        <taxon>Actinomycetota</taxon>
        <taxon>Actinomycetes</taxon>
        <taxon>Streptosporangiales</taxon>
        <taxon>Streptosporangiaceae</taxon>
        <taxon>Planobispora</taxon>
    </lineage>
</organism>
<dbReference type="Proteomes" id="UP000634476">
    <property type="component" value="Unassembled WGS sequence"/>
</dbReference>
<reference evidence="2" key="1">
    <citation type="submission" date="2021-01" db="EMBL/GenBank/DDBJ databases">
        <title>Whole genome shotgun sequence of Planobispora takensis NBRC 109077.</title>
        <authorList>
            <person name="Komaki H."/>
            <person name="Tamura T."/>
        </authorList>
    </citation>
    <scope>NUCLEOTIDE SEQUENCE</scope>
    <source>
        <strain evidence="2">NBRC 109077</strain>
    </source>
</reference>
<dbReference type="EMBL" id="BOOK01000069">
    <property type="protein sequence ID" value="GII05489.1"/>
    <property type="molecule type" value="Genomic_DNA"/>
</dbReference>
<protein>
    <recommendedName>
        <fullName evidence="1">Cas3 C-terminal domain-containing protein</fullName>
    </recommendedName>
</protein>
<comment type="caution">
    <text evidence="2">The sequence shown here is derived from an EMBL/GenBank/DDBJ whole genome shotgun (WGS) entry which is preliminary data.</text>
</comment>
<name>A0A8J3T377_9ACTN</name>
<dbReference type="AlphaFoldDB" id="A0A8J3T377"/>
<keyword evidence="3" id="KW-1185">Reference proteome</keyword>